<sequence length="90" mass="9688">MSAVGQCGRPDVVAGRAEPGEPVVFRQGRDPQVRRRLQEAPSKVFPDDPSKEYEVSGAAAAVERRAAAAVYVRGEVDLDKAPRQLTEPTA</sequence>
<gene>
    <name evidence="2" type="ORF">PMKS-003431</name>
</gene>
<protein>
    <submittedName>
        <fullName evidence="2">Uncharacterized protein</fullName>
    </submittedName>
</protein>
<evidence type="ECO:0000256" key="1">
    <source>
        <dbReference type="SAM" id="MobiDB-lite"/>
    </source>
</evidence>
<organism evidence="2 3">
    <name type="scientific">Pichia membranifaciens</name>
    <dbReference type="NCBI Taxonomy" id="4926"/>
    <lineage>
        <taxon>Eukaryota</taxon>
        <taxon>Fungi</taxon>
        <taxon>Dikarya</taxon>
        <taxon>Ascomycota</taxon>
        <taxon>Saccharomycotina</taxon>
        <taxon>Pichiomycetes</taxon>
        <taxon>Pichiales</taxon>
        <taxon>Pichiaceae</taxon>
        <taxon>Pichia</taxon>
    </lineage>
</organism>
<accession>A0A1Q2YK76</accession>
<feature type="region of interest" description="Disordered" evidence="1">
    <location>
        <begin position="1"/>
        <end position="24"/>
    </location>
</feature>
<proteinExistence type="predicted"/>
<name>A0A1Q2YK76_9ASCO</name>
<dbReference type="Proteomes" id="UP000186136">
    <property type="component" value="Unassembled WGS sequence"/>
</dbReference>
<reference evidence="2 3" key="1">
    <citation type="submission" date="2016-08" db="EMBL/GenBank/DDBJ databases">
        <title>Whole genome shotgun sequence of Pichia membranifaciens KS47-1.</title>
        <authorList>
            <person name="Konishi M."/>
            <person name="Ishida M."/>
            <person name="Arakawa T."/>
            <person name="Kato Y."/>
            <person name="Horiuchi J."/>
        </authorList>
    </citation>
    <scope>NUCLEOTIDE SEQUENCE [LARGE SCALE GENOMIC DNA]</scope>
    <source>
        <strain evidence="2 3">KS47-1</strain>
    </source>
</reference>
<evidence type="ECO:0000313" key="3">
    <source>
        <dbReference type="Proteomes" id="UP000186136"/>
    </source>
</evidence>
<dbReference type="EMBL" id="BDGI01000147">
    <property type="protein sequence ID" value="GAV29925.1"/>
    <property type="molecule type" value="Genomic_DNA"/>
</dbReference>
<keyword evidence="3" id="KW-1185">Reference proteome</keyword>
<comment type="caution">
    <text evidence="2">The sequence shown here is derived from an EMBL/GenBank/DDBJ whole genome shotgun (WGS) entry which is preliminary data.</text>
</comment>
<dbReference type="AlphaFoldDB" id="A0A1Q2YK76"/>
<evidence type="ECO:0000313" key="2">
    <source>
        <dbReference type="EMBL" id="GAV29925.1"/>
    </source>
</evidence>